<dbReference type="Proteomes" id="UP000054736">
    <property type="component" value="Unassembled WGS sequence"/>
</dbReference>
<dbReference type="InterPro" id="IPR036770">
    <property type="entry name" value="Ankyrin_rpt-contain_sf"/>
</dbReference>
<dbReference type="PROSITE" id="PS50181">
    <property type="entry name" value="FBOX"/>
    <property type="match status" value="1"/>
</dbReference>
<proteinExistence type="predicted"/>
<dbReference type="SUPFAM" id="SSF48403">
    <property type="entry name" value="Ankyrin repeat"/>
    <property type="match status" value="1"/>
</dbReference>
<dbReference type="Pfam" id="PF12937">
    <property type="entry name" value="F-box-like"/>
    <property type="match status" value="1"/>
</dbReference>
<feature type="region of interest" description="Disordered" evidence="2">
    <location>
        <begin position="781"/>
        <end position="844"/>
    </location>
</feature>
<comment type="caution">
    <text evidence="4">The sequence shown here is derived from an EMBL/GenBank/DDBJ whole genome shotgun (WGS) entry which is preliminary data.</text>
</comment>
<dbReference type="PATRIC" id="fig|1212489.4.peg.1249"/>
<dbReference type="PROSITE" id="PS50088">
    <property type="entry name" value="ANK_REPEAT"/>
    <property type="match status" value="1"/>
</dbReference>
<evidence type="ECO:0000259" key="3">
    <source>
        <dbReference type="PROSITE" id="PS50181"/>
    </source>
</evidence>
<evidence type="ECO:0000256" key="1">
    <source>
        <dbReference type="PROSITE-ProRule" id="PRU00023"/>
    </source>
</evidence>
<dbReference type="AlphaFoldDB" id="A0A0W0SVZ6"/>
<organism evidence="4 5">
    <name type="scientific">Legionella drozanskii LLAP-1</name>
    <dbReference type="NCBI Taxonomy" id="1212489"/>
    <lineage>
        <taxon>Bacteria</taxon>
        <taxon>Pseudomonadati</taxon>
        <taxon>Pseudomonadota</taxon>
        <taxon>Gammaproteobacteria</taxon>
        <taxon>Legionellales</taxon>
        <taxon>Legionellaceae</taxon>
        <taxon>Legionella</taxon>
    </lineage>
</organism>
<dbReference type="SMART" id="SM00256">
    <property type="entry name" value="FBOX"/>
    <property type="match status" value="1"/>
</dbReference>
<dbReference type="InterPro" id="IPR001810">
    <property type="entry name" value="F-box_dom"/>
</dbReference>
<keyword evidence="1" id="KW-0040">ANK repeat</keyword>
<name>A0A0W0SVZ6_9GAMM</name>
<dbReference type="PROSITE" id="PS50297">
    <property type="entry name" value="ANK_REP_REGION"/>
    <property type="match status" value="1"/>
</dbReference>
<reference evidence="4 5" key="1">
    <citation type="submission" date="2015-11" db="EMBL/GenBank/DDBJ databases">
        <title>Genomic analysis of 38 Legionella species identifies large and diverse effector repertoires.</title>
        <authorList>
            <person name="Burstein D."/>
            <person name="Amaro F."/>
            <person name="Zusman T."/>
            <person name="Lifshitz Z."/>
            <person name="Cohen O."/>
            <person name="Gilbert J.A."/>
            <person name="Pupko T."/>
            <person name="Shuman H.A."/>
            <person name="Segal G."/>
        </authorList>
    </citation>
    <scope>NUCLEOTIDE SEQUENCE [LARGE SCALE GENOMIC DNA]</scope>
    <source>
        <strain evidence="4 5">ATCC 700990</strain>
    </source>
</reference>
<dbReference type="InterPro" id="IPR002110">
    <property type="entry name" value="Ankyrin_rpt"/>
</dbReference>
<dbReference type="SMART" id="SM00248">
    <property type="entry name" value="ANK"/>
    <property type="match status" value="5"/>
</dbReference>
<dbReference type="STRING" id="1212489.Ldro_1186"/>
<feature type="domain" description="F-box" evidence="3">
    <location>
        <begin position="7"/>
        <end position="54"/>
    </location>
</feature>
<protein>
    <submittedName>
        <fullName evidence="4">Ankyrin repeats (3 copies)</fullName>
    </submittedName>
</protein>
<gene>
    <name evidence="4" type="ORF">Ldro_1186</name>
</gene>
<dbReference type="PANTHER" id="PTHR46224">
    <property type="entry name" value="ANKYRIN REPEAT FAMILY PROTEIN"/>
    <property type="match status" value="1"/>
</dbReference>
<feature type="compositionally biased region" description="Basic and acidic residues" evidence="2">
    <location>
        <begin position="790"/>
        <end position="817"/>
    </location>
</feature>
<dbReference type="RefSeq" id="WP_058495493.1">
    <property type="nucleotide sequence ID" value="NZ_LNXY01000020.1"/>
</dbReference>
<dbReference type="InterPro" id="IPR051616">
    <property type="entry name" value="Cul2-RING_E3_ligase_SR"/>
</dbReference>
<dbReference type="SUPFAM" id="SSF81383">
    <property type="entry name" value="F-box domain"/>
    <property type="match status" value="1"/>
</dbReference>
<evidence type="ECO:0000256" key="2">
    <source>
        <dbReference type="SAM" id="MobiDB-lite"/>
    </source>
</evidence>
<evidence type="ECO:0000313" key="4">
    <source>
        <dbReference type="EMBL" id="KTC87567.1"/>
    </source>
</evidence>
<dbReference type="PANTHER" id="PTHR46224:SF6">
    <property type="entry name" value="ANKYRIN REPEAT FAMILY PROTEIN"/>
    <property type="match status" value="1"/>
</dbReference>
<evidence type="ECO:0000313" key="5">
    <source>
        <dbReference type="Proteomes" id="UP000054736"/>
    </source>
</evidence>
<dbReference type="EMBL" id="LNXY01000020">
    <property type="protein sequence ID" value="KTC87567.1"/>
    <property type="molecule type" value="Genomic_DNA"/>
</dbReference>
<dbReference type="Gene3D" id="1.25.40.20">
    <property type="entry name" value="Ankyrin repeat-containing domain"/>
    <property type="match status" value="3"/>
</dbReference>
<dbReference type="InterPro" id="IPR036047">
    <property type="entry name" value="F-box-like_dom_sf"/>
</dbReference>
<accession>A0A0W0SVZ6</accession>
<keyword evidence="5" id="KW-1185">Reference proteome</keyword>
<sequence length="931" mass="106092">MKEQTEFREPGELPEEVWIAILSWLDPEELIDSVQLVSKLFYNLANDASIWKRLFLLFFPDEVPEPFPAVFDWKKEFNYLYVEHYGALKTELRKLIFPIIAGNTEKVCKSLVSIEDLQAADFILIRTAVQFKQQAILAHFHSLVRQQLQLEEEHLPLGWAVLFNQKEVVHSILAAQPHLINYNALQGLTKQPKKRDKKTITVLAAEAGHLELLEEFLKHPGNPEINNKLLNIYHSIIRSRQISVFKWFTDFISHNEEIFPHVVKIDTGFLACKYNASTIFKASINPLHQEMIYWEKELKRLTPEPNLSSKKKVDFVAIQQRTKVLVPQLPELDPLKKEFDEIELPMLHERQEAILKLAKKTDDDELKKLIAPWAYDLQRDKLESLMKASMYSASTNGQINVIRYALDNKLFDINDPLSDRGDTLLYQATVSNKDKLVQFLLAYGANPESALALLIALRESPSEPEDHSELIDLFLATLKERKQTLSSFRLMETVVTHNKIDLLEFLLTVDPHSIHLVNQYNHTPLCSAIVAKSNECVRFLLASGAEINLEVLNAAISVNDSKLVQDLLERAGANASELVNALYCKLIESSISRKLVPEPIIKSLKNPEMQKLLLPYLNREKTICNMLEQTPDLIALRNALDCNDLLLRFPPIAKEKVLAFVQTLRPKQNLMATELQIEIELEKKLRETAIHGDDLELTIATLKIQIKAMGLRRGQNARWKKTDSEDFSMAVSLKLPSDLAKLNAYLRLASLWKGQSNKISQLKNQLKELYSQAYLEGKKEQFEARSSSKRKPESKQPGEKTAKRSRLTEAEEVRVETSEAEQLSDNRKGNSTDENEPPQDRGLFASESNISSLNRLGMFGNRNLAVETNRSTASTSTTSRSEAAAEEGQAVYSPSFFVVSEHNSQPNEDMDFTLEEDSQSKIFYNSNSFIG</sequence>
<dbReference type="Gene3D" id="1.20.1280.50">
    <property type="match status" value="1"/>
</dbReference>
<feature type="repeat" description="ANK" evidence="1">
    <location>
        <begin position="420"/>
        <end position="452"/>
    </location>
</feature>